<evidence type="ECO:0000256" key="1">
    <source>
        <dbReference type="SAM" id="MobiDB-lite"/>
    </source>
</evidence>
<keyword evidence="4" id="KW-1185">Reference proteome</keyword>
<keyword evidence="2" id="KW-0812">Transmembrane</keyword>
<feature type="compositionally biased region" description="Basic and acidic residues" evidence="1">
    <location>
        <begin position="43"/>
        <end position="63"/>
    </location>
</feature>
<feature type="region of interest" description="Disordered" evidence="1">
    <location>
        <begin position="160"/>
        <end position="179"/>
    </location>
</feature>
<dbReference type="Proteomes" id="UP000188320">
    <property type="component" value="Unassembled WGS sequence"/>
</dbReference>
<feature type="compositionally biased region" description="Polar residues" evidence="1">
    <location>
        <begin position="72"/>
        <end position="81"/>
    </location>
</feature>
<gene>
    <name evidence="3" type="ORF">AX774_g2097</name>
</gene>
<feature type="compositionally biased region" description="Polar residues" evidence="1">
    <location>
        <begin position="96"/>
        <end position="126"/>
    </location>
</feature>
<accession>A0A1R1PTV6</accession>
<proteinExistence type="predicted"/>
<feature type="transmembrane region" description="Helical" evidence="2">
    <location>
        <begin position="187"/>
        <end position="208"/>
    </location>
</feature>
<feature type="compositionally biased region" description="Basic and acidic residues" evidence="1">
    <location>
        <begin position="82"/>
        <end position="94"/>
    </location>
</feature>
<keyword evidence="2" id="KW-1133">Transmembrane helix</keyword>
<protein>
    <submittedName>
        <fullName evidence="3">Uncharacterized protein</fullName>
    </submittedName>
</protein>
<reference evidence="4" key="1">
    <citation type="submission" date="2017-01" db="EMBL/GenBank/DDBJ databases">
        <authorList>
            <person name="Wang Y."/>
            <person name="White M."/>
            <person name="Kvist S."/>
            <person name="Moncalvo J.-M."/>
        </authorList>
    </citation>
    <scope>NUCLEOTIDE SEQUENCE [LARGE SCALE GENOMIC DNA]</scope>
    <source>
        <strain evidence="4">COL-18-3</strain>
    </source>
</reference>
<name>A0A1R1PTV6_ZANCU</name>
<dbReference type="EMBL" id="LSSK01000205">
    <property type="protein sequence ID" value="OMH84381.1"/>
    <property type="molecule type" value="Genomic_DNA"/>
</dbReference>
<feature type="region of interest" description="Disordered" evidence="1">
    <location>
        <begin position="28"/>
        <end position="126"/>
    </location>
</feature>
<keyword evidence="2" id="KW-0472">Membrane</keyword>
<organism evidence="3 4">
    <name type="scientific">Zancudomyces culisetae</name>
    <name type="common">Gut fungus</name>
    <name type="synonym">Smittium culisetae</name>
    <dbReference type="NCBI Taxonomy" id="1213189"/>
    <lineage>
        <taxon>Eukaryota</taxon>
        <taxon>Fungi</taxon>
        <taxon>Fungi incertae sedis</taxon>
        <taxon>Zoopagomycota</taxon>
        <taxon>Kickxellomycotina</taxon>
        <taxon>Harpellomycetes</taxon>
        <taxon>Harpellales</taxon>
        <taxon>Legeriomycetaceae</taxon>
        <taxon>Zancudomyces</taxon>
    </lineage>
</organism>
<evidence type="ECO:0000256" key="2">
    <source>
        <dbReference type="SAM" id="Phobius"/>
    </source>
</evidence>
<dbReference type="AlphaFoldDB" id="A0A1R1PTV6"/>
<evidence type="ECO:0000313" key="4">
    <source>
        <dbReference type="Proteomes" id="UP000188320"/>
    </source>
</evidence>
<comment type="caution">
    <text evidence="3">The sequence shown here is derived from an EMBL/GenBank/DDBJ whole genome shotgun (WGS) entry which is preliminary data.</text>
</comment>
<sequence length="244" mass="26351">MGFTLLSAITVVSQSLEEKAQDDIESIGSIRALPMVSEPNTSSKDDVSNKEKEGAPNKEDPSAKSDAILSVSLINKPSQQQNEDKPLESTEPDGKTISSSQTDSALSTIKTKTSDQSTETNSLSSKSISPLVKTIMESIDLSQTDSNFSSGDMTSTIYDRQTSSTRRLRPEEKTVTEPSGLSNMTKAVIAVTTILGALVLALVGYILYKKKIQKKKNEYYGSSLSKAPGQKDANATFLRELDEV</sequence>
<evidence type="ECO:0000313" key="3">
    <source>
        <dbReference type="EMBL" id="OMH84381.1"/>
    </source>
</evidence>